<comment type="similarity">
    <text evidence="1">Belongs to the cytochrome P450 family.</text>
</comment>
<sequence length="584" mass="65197">MNETRLSGTALVGDAGRTLSAKYVSFCIAILVLTAAFWSFLRDSKSRLRLPGPRGIPLFGNLFDIRNGHAETFSKWTEKYGGVFRVVLGSKEVAILNSREAVAKTLVKQGASFQTRPEWDLWHQTFVHSADTGGVVTIGTAKWTAGISKLRKLLGPHTNAQKLPKYNHFVSRRYLRLVKLLADAQSKPQDLGFCWWTTTVGLVTDQLVGHLHDEDFTKLICETEIGIFRLRALGSPLSDWVPFIQLYEGLTGAITSKLRRFLKLAGVAVPRPLLNNKEEWCNSLRYNQTKYCKQQLQSLHERIENGDTTPSQLGDLFRALPEPLSEHDQYQIITTLSGSGMAIGTTLTWLMGYLASHPELQDKAFGAIQEVYGDEAPDPHDTDRVEYIKALALEAGRYWTAIRLGFFRETYNDSKIDDYSIPKGTIVVYNSFQINRDPAAYDSPEMFIPERWMDGHQGRTDIPGIAGDKIGVPHMGHGVGRRLCLGVPNVNKSFYGVLSLALHFFKFERAELDEDGLKEVFPSFRAARQSTAAMDPIHDQISLCDGQAAPCATGIRVVPRNPERLAAWISEGHQTLQDFAAPSV</sequence>
<dbReference type="GO" id="GO:0004497">
    <property type="term" value="F:monooxygenase activity"/>
    <property type="evidence" value="ECO:0007669"/>
    <property type="project" value="InterPro"/>
</dbReference>
<dbReference type="InterPro" id="IPR001128">
    <property type="entry name" value="Cyt_P450"/>
</dbReference>
<comment type="cofactor">
    <cofactor evidence="5">
        <name>heme</name>
        <dbReference type="ChEBI" id="CHEBI:30413"/>
    </cofactor>
</comment>
<dbReference type="PANTHER" id="PTHR46300">
    <property type="entry name" value="P450, PUTATIVE (EUROFUNG)-RELATED-RELATED"/>
    <property type="match status" value="1"/>
</dbReference>
<accession>A0A168H189</accession>
<keyword evidence="6" id="KW-0812">Transmembrane</keyword>
<dbReference type="GO" id="GO:0020037">
    <property type="term" value="F:heme binding"/>
    <property type="evidence" value="ECO:0007669"/>
    <property type="project" value="InterPro"/>
</dbReference>
<dbReference type="PRINTS" id="PR00463">
    <property type="entry name" value="EP450I"/>
</dbReference>
<dbReference type="Pfam" id="PF00067">
    <property type="entry name" value="p450"/>
    <property type="match status" value="1"/>
</dbReference>
<dbReference type="EMBL" id="AZHF01000003">
    <property type="protein sequence ID" value="OAA77184.1"/>
    <property type="molecule type" value="Genomic_DNA"/>
</dbReference>
<dbReference type="InterPro" id="IPR036396">
    <property type="entry name" value="Cyt_P450_sf"/>
</dbReference>
<dbReference type="OrthoDB" id="1055148at2759"/>
<dbReference type="GO" id="GO:0016705">
    <property type="term" value="F:oxidoreductase activity, acting on paired donors, with incorporation or reduction of molecular oxygen"/>
    <property type="evidence" value="ECO:0007669"/>
    <property type="project" value="InterPro"/>
</dbReference>
<keyword evidence="6" id="KW-0472">Membrane</keyword>
<evidence type="ECO:0000256" key="5">
    <source>
        <dbReference type="PIRSR" id="PIRSR602401-1"/>
    </source>
</evidence>
<keyword evidence="6" id="KW-1133">Transmembrane helix</keyword>
<name>A0A168H189_CORDF</name>
<dbReference type="AlphaFoldDB" id="A0A168H189"/>
<evidence type="ECO:0000256" key="1">
    <source>
        <dbReference type="ARBA" id="ARBA00010617"/>
    </source>
</evidence>
<reference evidence="7 8" key="1">
    <citation type="journal article" date="2016" name="Genome Biol. Evol.">
        <title>Divergent and convergent evolution of fungal pathogenicity.</title>
        <authorList>
            <person name="Shang Y."/>
            <person name="Xiao G."/>
            <person name="Zheng P."/>
            <person name="Cen K."/>
            <person name="Zhan S."/>
            <person name="Wang C."/>
        </authorList>
    </citation>
    <scope>NUCLEOTIDE SEQUENCE [LARGE SCALE GENOMIC DNA]</scope>
    <source>
        <strain evidence="7 8">RCEF 1005</strain>
    </source>
</reference>
<keyword evidence="4 5" id="KW-0408">Iron</keyword>
<keyword evidence="2 5" id="KW-0479">Metal-binding</keyword>
<dbReference type="InterPro" id="IPR002401">
    <property type="entry name" value="Cyt_P450_E_grp-I"/>
</dbReference>
<evidence type="ECO:0000256" key="2">
    <source>
        <dbReference type="ARBA" id="ARBA00022723"/>
    </source>
</evidence>
<gene>
    <name evidence="7" type="ORF">LEL_04007</name>
</gene>
<feature type="binding site" description="axial binding residue" evidence="5">
    <location>
        <position position="484"/>
    </location>
    <ligand>
        <name>heme</name>
        <dbReference type="ChEBI" id="CHEBI:30413"/>
    </ligand>
    <ligandPart>
        <name>Fe</name>
        <dbReference type="ChEBI" id="CHEBI:18248"/>
    </ligandPart>
</feature>
<dbReference type="SUPFAM" id="SSF48264">
    <property type="entry name" value="Cytochrome P450"/>
    <property type="match status" value="1"/>
</dbReference>
<organism evidence="7 8">
    <name type="scientific">Akanthomyces lecanii RCEF 1005</name>
    <dbReference type="NCBI Taxonomy" id="1081108"/>
    <lineage>
        <taxon>Eukaryota</taxon>
        <taxon>Fungi</taxon>
        <taxon>Dikarya</taxon>
        <taxon>Ascomycota</taxon>
        <taxon>Pezizomycotina</taxon>
        <taxon>Sordariomycetes</taxon>
        <taxon>Hypocreomycetidae</taxon>
        <taxon>Hypocreales</taxon>
        <taxon>Cordycipitaceae</taxon>
        <taxon>Akanthomyces</taxon>
        <taxon>Cordyceps confragosa</taxon>
    </lineage>
</organism>
<feature type="transmembrane region" description="Helical" evidence="6">
    <location>
        <begin position="20"/>
        <end position="41"/>
    </location>
</feature>
<evidence type="ECO:0000256" key="3">
    <source>
        <dbReference type="ARBA" id="ARBA00023002"/>
    </source>
</evidence>
<dbReference type="GO" id="GO:0005506">
    <property type="term" value="F:iron ion binding"/>
    <property type="evidence" value="ECO:0007669"/>
    <property type="project" value="InterPro"/>
</dbReference>
<evidence type="ECO:0000256" key="4">
    <source>
        <dbReference type="ARBA" id="ARBA00023004"/>
    </source>
</evidence>
<dbReference type="Gene3D" id="1.10.630.10">
    <property type="entry name" value="Cytochrome P450"/>
    <property type="match status" value="1"/>
</dbReference>
<evidence type="ECO:0000313" key="8">
    <source>
        <dbReference type="Proteomes" id="UP000076881"/>
    </source>
</evidence>
<keyword evidence="3" id="KW-0560">Oxidoreductase</keyword>
<protein>
    <submittedName>
        <fullName evidence="7">Cytochrome P450</fullName>
    </submittedName>
</protein>
<evidence type="ECO:0000313" key="7">
    <source>
        <dbReference type="EMBL" id="OAA77184.1"/>
    </source>
</evidence>
<dbReference type="PANTHER" id="PTHR46300:SF5">
    <property type="entry name" value="CYTOCHROME P450"/>
    <property type="match status" value="1"/>
</dbReference>
<keyword evidence="8" id="KW-1185">Reference proteome</keyword>
<evidence type="ECO:0000256" key="6">
    <source>
        <dbReference type="SAM" id="Phobius"/>
    </source>
</evidence>
<comment type="caution">
    <text evidence="7">The sequence shown here is derived from an EMBL/GenBank/DDBJ whole genome shotgun (WGS) entry which is preliminary data.</text>
</comment>
<keyword evidence="5" id="KW-0349">Heme</keyword>
<dbReference type="InterPro" id="IPR050364">
    <property type="entry name" value="Cytochrome_P450_fung"/>
</dbReference>
<dbReference type="Proteomes" id="UP000076881">
    <property type="component" value="Unassembled WGS sequence"/>
</dbReference>
<proteinExistence type="inferred from homology"/>
<dbReference type="STRING" id="1081108.A0A168H189"/>